<dbReference type="EMBL" id="CM037161">
    <property type="protein sequence ID" value="KAH7853440.1"/>
    <property type="molecule type" value="Genomic_DNA"/>
</dbReference>
<protein>
    <submittedName>
        <fullName evidence="1">Uncharacterized protein</fullName>
    </submittedName>
</protein>
<keyword evidence="2" id="KW-1185">Reference proteome</keyword>
<reference evidence="1 2" key="1">
    <citation type="journal article" date="2021" name="Hortic Res">
        <title>High-quality reference genome and annotation aids understanding of berry development for evergreen blueberry (Vaccinium darrowii).</title>
        <authorList>
            <person name="Yu J."/>
            <person name="Hulse-Kemp A.M."/>
            <person name="Babiker E."/>
            <person name="Staton M."/>
        </authorList>
    </citation>
    <scope>NUCLEOTIDE SEQUENCE [LARGE SCALE GENOMIC DNA]</scope>
    <source>
        <strain evidence="2">cv. NJ 8807/NJ 8810</strain>
        <tissue evidence="1">Young leaf</tissue>
    </source>
</reference>
<comment type="caution">
    <text evidence="1">The sequence shown here is derived from an EMBL/GenBank/DDBJ whole genome shotgun (WGS) entry which is preliminary data.</text>
</comment>
<evidence type="ECO:0000313" key="1">
    <source>
        <dbReference type="EMBL" id="KAH7853440.1"/>
    </source>
</evidence>
<proteinExistence type="predicted"/>
<accession>A0ACB7YKT6</accession>
<dbReference type="Proteomes" id="UP000828048">
    <property type="component" value="Chromosome 11"/>
</dbReference>
<gene>
    <name evidence="1" type="ORF">Vadar_002429</name>
</gene>
<sequence>MFHAYEVGSITFFSRGIKVGSTADVYSQKGKSFVAEATSVDISGSCVINMACIWFDSFKMEEGGVQGRYVKLTKEQPPVRTDIRPGELNEPIPAPQLRVQRCHRCKQHLPESFDFPKDEPWGTGILDCAEDPESCWIGLMSPCVLYGHNVERRRAGRNVERLRAGVHCSGPCMWHAFCVEGGIGLAAAVALFYGYNPYISALLCEGLLFSWGICALCTGTFRLLVQRKYHLENSPCNPWMVHCCMHWCAMCQEHREMKGRLSQDVAMPMTVVTPPPVQEMNSATNDNNGTSPPSAKSTGHTSLEMQAL</sequence>
<name>A0ACB7YKT6_9ERIC</name>
<organism evidence="1 2">
    <name type="scientific">Vaccinium darrowii</name>
    <dbReference type="NCBI Taxonomy" id="229202"/>
    <lineage>
        <taxon>Eukaryota</taxon>
        <taxon>Viridiplantae</taxon>
        <taxon>Streptophyta</taxon>
        <taxon>Embryophyta</taxon>
        <taxon>Tracheophyta</taxon>
        <taxon>Spermatophyta</taxon>
        <taxon>Magnoliopsida</taxon>
        <taxon>eudicotyledons</taxon>
        <taxon>Gunneridae</taxon>
        <taxon>Pentapetalae</taxon>
        <taxon>asterids</taxon>
        <taxon>Ericales</taxon>
        <taxon>Ericaceae</taxon>
        <taxon>Vaccinioideae</taxon>
        <taxon>Vaccinieae</taxon>
        <taxon>Vaccinium</taxon>
    </lineage>
</organism>
<evidence type="ECO:0000313" key="2">
    <source>
        <dbReference type="Proteomes" id="UP000828048"/>
    </source>
</evidence>